<keyword evidence="4" id="KW-1185">Reference proteome</keyword>
<proteinExistence type="predicted"/>
<feature type="region of interest" description="Disordered" evidence="1">
    <location>
        <begin position="125"/>
        <end position="144"/>
    </location>
</feature>
<dbReference type="EMBL" id="CACVKT020003803">
    <property type="protein sequence ID" value="CAC5385886.1"/>
    <property type="molecule type" value="Genomic_DNA"/>
</dbReference>
<keyword evidence="2" id="KW-0812">Transmembrane</keyword>
<gene>
    <name evidence="3" type="ORF">MCOR_21385</name>
</gene>
<protein>
    <submittedName>
        <fullName evidence="3">Uncharacterized protein</fullName>
    </submittedName>
</protein>
<sequence length="194" mass="21331">MTTDRTETVADSAVLCPGTLSYKPTNSHGSDERTISIKQITGKSSFSTIIKSSTMVQSTTSIVVKQKDNGNFTDISEHYTSSNIGEIVGGVLGALAIIGVIVLAIILKLRKTRAAVKRSYADEISNGTSPMYKDKQRKKPPNNKTVNRIYENEMLHSGRPIPVRKTEIKIGNEQERKNPNYVNTVIMTNNMTSP</sequence>
<evidence type="ECO:0000313" key="4">
    <source>
        <dbReference type="Proteomes" id="UP000507470"/>
    </source>
</evidence>
<feature type="transmembrane region" description="Helical" evidence="2">
    <location>
        <begin position="87"/>
        <end position="109"/>
    </location>
</feature>
<evidence type="ECO:0000313" key="3">
    <source>
        <dbReference type="EMBL" id="CAC5385886.1"/>
    </source>
</evidence>
<evidence type="ECO:0000256" key="2">
    <source>
        <dbReference type="SAM" id="Phobius"/>
    </source>
</evidence>
<accession>A0A6J8BQR0</accession>
<dbReference type="AlphaFoldDB" id="A0A6J8BQR0"/>
<name>A0A6J8BQR0_MYTCO</name>
<organism evidence="3 4">
    <name type="scientific">Mytilus coruscus</name>
    <name type="common">Sea mussel</name>
    <dbReference type="NCBI Taxonomy" id="42192"/>
    <lineage>
        <taxon>Eukaryota</taxon>
        <taxon>Metazoa</taxon>
        <taxon>Spiralia</taxon>
        <taxon>Lophotrochozoa</taxon>
        <taxon>Mollusca</taxon>
        <taxon>Bivalvia</taxon>
        <taxon>Autobranchia</taxon>
        <taxon>Pteriomorphia</taxon>
        <taxon>Mytilida</taxon>
        <taxon>Mytiloidea</taxon>
        <taxon>Mytilidae</taxon>
        <taxon>Mytilinae</taxon>
        <taxon>Mytilus</taxon>
    </lineage>
</organism>
<dbReference type="OrthoDB" id="10509851at2759"/>
<keyword evidence="2" id="KW-1133">Transmembrane helix</keyword>
<evidence type="ECO:0000256" key="1">
    <source>
        <dbReference type="SAM" id="MobiDB-lite"/>
    </source>
</evidence>
<keyword evidence="2" id="KW-0472">Membrane</keyword>
<dbReference type="Proteomes" id="UP000507470">
    <property type="component" value="Unassembled WGS sequence"/>
</dbReference>
<reference evidence="3 4" key="1">
    <citation type="submission" date="2020-06" db="EMBL/GenBank/DDBJ databases">
        <authorList>
            <person name="Li R."/>
            <person name="Bekaert M."/>
        </authorList>
    </citation>
    <scope>NUCLEOTIDE SEQUENCE [LARGE SCALE GENOMIC DNA]</scope>
    <source>
        <strain evidence="4">wild</strain>
    </source>
</reference>